<dbReference type="PROSITE" id="PS50846">
    <property type="entry name" value="HMA_2"/>
    <property type="match status" value="1"/>
</dbReference>
<dbReference type="GO" id="GO:0046872">
    <property type="term" value="F:metal ion binding"/>
    <property type="evidence" value="ECO:0007669"/>
    <property type="project" value="UniProtKB-KW"/>
</dbReference>
<dbReference type="SUPFAM" id="SSF55008">
    <property type="entry name" value="HMA, heavy metal-associated domain"/>
    <property type="match status" value="1"/>
</dbReference>
<comment type="caution">
    <text evidence="3">The sequence shown here is derived from an EMBL/GenBank/DDBJ whole genome shotgun (WGS) entry which is preliminary data.</text>
</comment>
<organism evidence="3 4">
    <name type="scientific">Neoroseomonas lacus</name>
    <dbReference type="NCBI Taxonomy" id="287609"/>
    <lineage>
        <taxon>Bacteria</taxon>
        <taxon>Pseudomonadati</taxon>
        <taxon>Pseudomonadota</taxon>
        <taxon>Alphaproteobacteria</taxon>
        <taxon>Acetobacterales</taxon>
        <taxon>Acetobacteraceae</taxon>
        <taxon>Neoroseomonas</taxon>
    </lineage>
</organism>
<dbReference type="RefSeq" id="WP_229681529.1">
    <property type="nucleotide sequence ID" value="NZ_BMKW01000013.1"/>
</dbReference>
<dbReference type="CDD" id="cd00371">
    <property type="entry name" value="HMA"/>
    <property type="match status" value="1"/>
</dbReference>
<name>A0A917NW96_9PROT</name>
<evidence type="ECO:0000313" key="3">
    <source>
        <dbReference type="EMBL" id="GGJ34238.1"/>
    </source>
</evidence>
<dbReference type="InterPro" id="IPR006121">
    <property type="entry name" value="HMA_dom"/>
</dbReference>
<feature type="domain" description="HMA" evidence="2">
    <location>
        <begin position="8"/>
        <end position="71"/>
    </location>
</feature>
<evidence type="ECO:0000259" key="2">
    <source>
        <dbReference type="PROSITE" id="PS50846"/>
    </source>
</evidence>
<dbReference type="AlphaFoldDB" id="A0A917NW96"/>
<dbReference type="PROSITE" id="PS01047">
    <property type="entry name" value="HMA_1"/>
    <property type="match status" value="1"/>
</dbReference>
<evidence type="ECO:0000256" key="1">
    <source>
        <dbReference type="ARBA" id="ARBA00022723"/>
    </source>
</evidence>
<reference evidence="3" key="1">
    <citation type="journal article" date="2014" name="Int. J. Syst. Evol. Microbiol.">
        <title>Complete genome sequence of Corynebacterium casei LMG S-19264T (=DSM 44701T), isolated from a smear-ripened cheese.</title>
        <authorList>
            <consortium name="US DOE Joint Genome Institute (JGI-PGF)"/>
            <person name="Walter F."/>
            <person name="Albersmeier A."/>
            <person name="Kalinowski J."/>
            <person name="Ruckert C."/>
        </authorList>
    </citation>
    <scope>NUCLEOTIDE SEQUENCE</scope>
    <source>
        <strain evidence="3">CGMCC 1.3617</strain>
    </source>
</reference>
<dbReference type="Pfam" id="PF00403">
    <property type="entry name" value="HMA"/>
    <property type="match status" value="1"/>
</dbReference>
<reference evidence="3" key="2">
    <citation type="submission" date="2020-09" db="EMBL/GenBank/DDBJ databases">
        <authorList>
            <person name="Sun Q."/>
            <person name="Zhou Y."/>
        </authorList>
    </citation>
    <scope>NUCLEOTIDE SEQUENCE</scope>
    <source>
        <strain evidence="3">CGMCC 1.3617</strain>
    </source>
</reference>
<dbReference type="Proteomes" id="UP000661507">
    <property type="component" value="Unassembled WGS sequence"/>
</dbReference>
<dbReference type="EMBL" id="BMKW01000013">
    <property type="protein sequence ID" value="GGJ34238.1"/>
    <property type="molecule type" value="Genomic_DNA"/>
</dbReference>
<accession>A0A917NW96</accession>
<keyword evidence="1" id="KW-0479">Metal-binding</keyword>
<gene>
    <name evidence="3" type="ORF">GCM10011320_47420</name>
</gene>
<evidence type="ECO:0000313" key="4">
    <source>
        <dbReference type="Proteomes" id="UP000661507"/>
    </source>
</evidence>
<protein>
    <submittedName>
        <fullName evidence="3">Copper chaperone CopZ</fullName>
    </submittedName>
</protein>
<dbReference type="Gene3D" id="3.30.70.100">
    <property type="match status" value="1"/>
</dbReference>
<sequence length="72" mass="7451">MTTTPEGPIITLNVTGMTCGHCVKAVTAAIQAKDPTAKVVVDLADGTVKAETILPRHIVSMAVEEEGYGVKA</sequence>
<dbReference type="InterPro" id="IPR017969">
    <property type="entry name" value="Heavy-metal-associated_CS"/>
</dbReference>
<dbReference type="InterPro" id="IPR036163">
    <property type="entry name" value="HMA_dom_sf"/>
</dbReference>
<keyword evidence="4" id="KW-1185">Reference proteome</keyword>
<proteinExistence type="predicted"/>